<dbReference type="InterPro" id="IPR017853">
    <property type="entry name" value="GH"/>
</dbReference>
<dbReference type="Gene3D" id="3.20.20.80">
    <property type="entry name" value="Glycosidases"/>
    <property type="match status" value="1"/>
</dbReference>
<dbReference type="OrthoDB" id="1660156at2759"/>
<evidence type="ECO:0000256" key="4">
    <source>
        <dbReference type="RuleBase" id="RU000509"/>
    </source>
</evidence>
<evidence type="ECO:0000256" key="3">
    <source>
        <dbReference type="ARBA" id="ARBA00023326"/>
    </source>
</evidence>
<keyword evidence="3 4" id="KW-0624">Polysaccharide degradation</keyword>
<dbReference type="PANTHER" id="PTHR31352">
    <property type="entry name" value="BETA-AMYLASE 1, CHLOROPLASTIC"/>
    <property type="match status" value="1"/>
</dbReference>
<sequence length="537" mass="59751">MEVSVIRSSCQAKICKTELGYRDLRFCFGKNHDKNKIFSRKPNSVCYESQITRLRKAGLRFTVKAVHCEPILESKSATRFKSLDRVRLFVGLPLDAVSECNTVNHTRAIAAGLKALKLLGVEGVELPVWWGVVENQAMGKYEWSGYLTVAEMVQKAGLKLHVSLCFHASRQPKIPLPNWVLEIGKSQSRIFFTDRSGRCYQECLSLAVDDLSVLNGKTPIQVYQDFCESFKSAFSPFIGRTITGISMGLGPDGELRYPSHHKPAKSGTITGVGEFQCYDINMLNLLKQHAEANGNPLWGLGGPHDAPTYNESPNSNNFFTDHGGSWESPYGDFFLSWYSSQLISHGDRLLSLASSIFRDTAVNVYGKVPLMHSWYKTRARPSDLTAGFYNTASRDGYEAVAEIFARNSCKMILPGMDLSDEHQPHESLSSPESLLVQIRTACRKHGVDVAGQNLAYGAPGGFAQIKKNMLGEDVLDLFTFQRMGAHFFSPEHFPSFTEFVRSLSQPELHLDDLPIKEEEATASVNTSSDPNIHMQAA</sequence>
<dbReference type="SUPFAM" id="SSF51445">
    <property type="entry name" value="(Trans)glycosidases"/>
    <property type="match status" value="1"/>
</dbReference>
<dbReference type="RefSeq" id="XP_022740751.1">
    <property type="nucleotide sequence ID" value="XM_022885016.1"/>
</dbReference>
<dbReference type="GO" id="GO:0000272">
    <property type="term" value="P:polysaccharide catabolic process"/>
    <property type="evidence" value="ECO:0007669"/>
    <property type="project" value="UniProtKB-KW"/>
</dbReference>
<evidence type="ECO:0000313" key="6">
    <source>
        <dbReference type="RefSeq" id="XP_022740742.1"/>
    </source>
</evidence>
<dbReference type="EC" id="3.2.1.2" evidence="4"/>
<dbReference type="InterPro" id="IPR001554">
    <property type="entry name" value="Glyco_hydro_14"/>
</dbReference>
<organism evidence="5 7">
    <name type="scientific">Durio zibethinus</name>
    <name type="common">Durian</name>
    <dbReference type="NCBI Taxonomy" id="66656"/>
    <lineage>
        <taxon>Eukaryota</taxon>
        <taxon>Viridiplantae</taxon>
        <taxon>Streptophyta</taxon>
        <taxon>Embryophyta</taxon>
        <taxon>Tracheophyta</taxon>
        <taxon>Spermatophyta</taxon>
        <taxon>Magnoliopsida</taxon>
        <taxon>eudicotyledons</taxon>
        <taxon>Gunneridae</taxon>
        <taxon>Pentapetalae</taxon>
        <taxon>rosids</taxon>
        <taxon>malvids</taxon>
        <taxon>Malvales</taxon>
        <taxon>Malvaceae</taxon>
        <taxon>Helicteroideae</taxon>
        <taxon>Durio</taxon>
    </lineage>
</organism>
<keyword evidence="4" id="KW-0326">Glycosidase</keyword>
<accession>A0A6P5YKZ9</accession>
<name>A0A6P5YKZ9_DURZI</name>
<evidence type="ECO:0000256" key="2">
    <source>
        <dbReference type="ARBA" id="ARBA00023277"/>
    </source>
</evidence>
<evidence type="ECO:0000313" key="7">
    <source>
        <dbReference type="RefSeq" id="XP_022740751.1"/>
    </source>
</evidence>
<comment type="catalytic activity">
    <reaction evidence="4">
        <text>Hydrolysis of (1-&gt;4)-alpha-D-glucosidic linkages in polysaccharides so as to remove successive maltose units from the non-reducing ends of the chains.</text>
        <dbReference type="EC" id="3.2.1.2"/>
    </reaction>
</comment>
<protein>
    <recommendedName>
        <fullName evidence="4">Beta-amylase</fullName>
        <ecNumber evidence="4">3.2.1.2</ecNumber>
    </recommendedName>
</protein>
<keyword evidence="2 4" id="KW-0119">Carbohydrate metabolism</keyword>
<dbReference type="RefSeq" id="XP_022740742.1">
    <property type="nucleotide sequence ID" value="XM_022885007.1"/>
</dbReference>
<dbReference type="Proteomes" id="UP000515121">
    <property type="component" value="Unplaced"/>
</dbReference>
<evidence type="ECO:0000313" key="5">
    <source>
        <dbReference type="Proteomes" id="UP000515121"/>
    </source>
</evidence>
<reference evidence="6 7" key="1">
    <citation type="submission" date="2025-04" db="UniProtKB">
        <authorList>
            <consortium name="RefSeq"/>
        </authorList>
    </citation>
    <scope>IDENTIFICATION</scope>
    <source>
        <tissue evidence="6 7">Fruit stalk</tissue>
    </source>
</reference>
<dbReference type="AlphaFoldDB" id="A0A6P5YKZ9"/>
<gene>
    <name evidence="6 7" type="primary">LOC111292563</name>
</gene>
<dbReference type="GO" id="GO:0016161">
    <property type="term" value="F:beta-amylase activity"/>
    <property type="evidence" value="ECO:0007669"/>
    <property type="project" value="UniProtKB-EC"/>
</dbReference>
<dbReference type="PRINTS" id="PR00750">
    <property type="entry name" value="BETAAMYLASE"/>
</dbReference>
<dbReference type="Pfam" id="PF01373">
    <property type="entry name" value="Glyco_hydro_14"/>
    <property type="match status" value="1"/>
</dbReference>
<dbReference type="KEGG" id="dzi:111292563"/>
<dbReference type="GeneID" id="111292563"/>
<evidence type="ECO:0000256" key="1">
    <source>
        <dbReference type="ARBA" id="ARBA00005652"/>
    </source>
</evidence>
<proteinExistence type="inferred from homology"/>
<keyword evidence="5" id="KW-1185">Reference proteome</keyword>
<keyword evidence="4" id="KW-0378">Hydrolase</keyword>
<comment type="similarity">
    <text evidence="1 4">Belongs to the glycosyl hydrolase 14 family.</text>
</comment>
<dbReference type="PANTHER" id="PTHR31352:SF3">
    <property type="entry name" value="INACTIVE BETA-AMYLASE 9"/>
    <property type="match status" value="1"/>
</dbReference>